<evidence type="ECO:0000256" key="4">
    <source>
        <dbReference type="RuleBase" id="RU003704"/>
    </source>
</evidence>
<sequence length="321" mass="32352">MVTTPKLVFVGAATLDAIALVDTFPEPDSRQVARDVTYAGGGPAATAAVAAARLGIPSAIVGSVGDDGEGERILAALRQEDVDVSAVEVVAGQRSGASVIVADAGRGTRAIHTRVVPPLRILADGRADQLVAAAEWVHADHLGWSAIHDQLTRFSARRRPRLSVDGGNPILGFTAAGVDLYVPTVDALVLRYGDAPVPQLLTSALAEGAGTVVATDGAAGSVVADSQGARHTVPGHDVEVVSTLGAGDVFHGALLAGLAHGMTPPEATGYANVAAALSCRGVDGRSAIPTDADVRAVLGSAVTSAGRPVDVLTAAPTEETR</sequence>
<evidence type="ECO:0000313" key="7">
    <source>
        <dbReference type="Proteomes" id="UP000243528"/>
    </source>
</evidence>
<dbReference type="PROSITE" id="PS00584">
    <property type="entry name" value="PFKB_KINASES_2"/>
    <property type="match status" value="1"/>
</dbReference>
<name>A0A2P8EG14_9ACTN</name>
<comment type="caution">
    <text evidence="6">The sequence shown here is derived from an EMBL/GenBank/DDBJ whole genome shotgun (WGS) entry which is preliminary data.</text>
</comment>
<dbReference type="PRINTS" id="PR00990">
    <property type="entry name" value="RIBOKINASE"/>
</dbReference>
<evidence type="ECO:0000256" key="2">
    <source>
        <dbReference type="ARBA" id="ARBA00022679"/>
    </source>
</evidence>
<dbReference type="InterPro" id="IPR052562">
    <property type="entry name" value="Ketohexokinase-related"/>
</dbReference>
<dbReference type="PANTHER" id="PTHR42774:SF3">
    <property type="entry name" value="KETOHEXOKINASE"/>
    <property type="match status" value="1"/>
</dbReference>
<dbReference type="GO" id="GO:0016301">
    <property type="term" value="F:kinase activity"/>
    <property type="evidence" value="ECO:0007669"/>
    <property type="project" value="UniProtKB-KW"/>
</dbReference>
<feature type="domain" description="Carbohydrate kinase PfkB" evidence="5">
    <location>
        <begin position="202"/>
        <end position="290"/>
    </location>
</feature>
<keyword evidence="3 4" id="KW-0418">Kinase</keyword>
<dbReference type="Proteomes" id="UP000243528">
    <property type="component" value="Unassembled WGS sequence"/>
</dbReference>
<proteinExistence type="inferred from homology"/>
<dbReference type="EMBL" id="PYGE01000001">
    <property type="protein sequence ID" value="PSL08392.1"/>
    <property type="molecule type" value="Genomic_DNA"/>
</dbReference>
<dbReference type="InterPro" id="IPR029056">
    <property type="entry name" value="Ribokinase-like"/>
</dbReference>
<feature type="domain" description="Carbohydrate kinase PfkB" evidence="5">
    <location>
        <begin position="6"/>
        <end position="111"/>
    </location>
</feature>
<dbReference type="Gene3D" id="3.40.1190.20">
    <property type="match status" value="1"/>
</dbReference>
<keyword evidence="7" id="KW-1185">Reference proteome</keyword>
<organism evidence="6 7">
    <name type="scientific">Haloactinopolyspora alba</name>
    <dbReference type="NCBI Taxonomy" id="648780"/>
    <lineage>
        <taxon>Bacteria</taxon>
        <taxon>Bacillati</taxon>
        <taxon>Actinomycetota</taxon>
        <taxon>Actinomycetes</taxon>
        <taxon>Jiangellales</taxon>
        <taxon>Jiangellaceae</taxon>
        <taxon>Haloactinopolyspora</taxon>
    </lineage>
</organism>
<evidence type="ECO:0000256" key="3">
    <source>
        <dbReference type="ARBA" id="ARBA00022777"/>
    </source>
</evidence>
<comment type="similarity">
    <text evidence="1 4">Belongs to the carbohydrate kinase PfkB family.</text>
</comment>
<keyword evidence="2 4" id="KW-0808">Transferase</keyword>
<dbReference type="InterPro" id="IPR011611">
    <property type="entry name" value="PfkB_dom"/>
</dbReference>
<dbReference type="InterPro" id="IPR002139">
    <property type="entry name" value="Ribo/fructo_kinase"/>
</dbReference>
<gene>
    <name evidence="6" type="ORF">CLV30_101364</name>
</gene>
<evidence type="ECO:0000259" key="5">
    <source>
        <dbReference type="Pfam" id="PF00294"/>
    </source>
</evidence>
<protein>
    <submittedName>
        <fullName evidence="6">Sulfofructose kinase</fullName>
    </submittedName>
</protein>
<evidence type="ECO:0000313" key="6">
    <source>
        <dbReference type="EMBL" id="PSL08392.1"/>
    </source>
</evidence>
<dbReference type="Pfam" id="PF00294">
    <property type="entry name" value="PfkB"/>
    <property type="match status" value="2"/>
</dbReference>
<dbReference type="AlphaFoldDB" id="A0A2P8EG14"/>
<dbReference type="SUPFAM" id="SSF53613">
    <property type="entry name" value="Ribokinase-like"/>
    <property type="match status" value="1"/>
</dbReference>
<dbReference type="PANTHER" id="PTHR42774">
    <property type="entry name" value="PHOSPHOTRANSFERASE SYSTEM TRANSPORT PROTEIN"/>
    <property type="match status" value="1"/>
</dbReference>
<dbReference type="RefSeq" id="WP_205740373.1">
    <property type="nucleotide sequence ID" value="NZ_ML142897.1"/>
</dbReference>
<accession>A0A2P8EG14</accession>
<reference evidence="6 7" key="1">
    <citation type="submission" date="2018-03" db="EMBL/GenBank/DDBJ databases">
        <title>Genomic Encyclopedia of Archaeal and Bacterial Type Strains, Phase II (KMG-II): from individual species to whole genera.</title>
        <authorList>
            <person name="Goeker M."/>
        </authorList>
    </citation>
    <scope>NUCLEOTIDE SEQUENCE [LARGE SCALE GENOMIC DNA]</scope>
    <source>
        <strain evidence="6 7">DSM 45211</strain>
    </source>
</reference>
<evidence type="ECO:0000256" key="1">
    <source>
        <dbReference type="ARBA" id="ARBA00010688"/>
    </source>
</evidence>
<dbReference type="InterPro" id="IPR002173">
    <property type="entry name" value="Carboh/pur_kinase_PfkB_CS"/>
</dbReference>